<dbReference type="AlphaFoldDB" id="A0AAQ4EQM0"/>
<dbReference type="Proteomes" id="UP001321473">
    <property type="component" value="Unassembled WGS sequence"/>
</dbReference>
<evidence type="ECO:0000313" key="2">
    <source>
        <dbReference type="Proteomes" id="UP001321473"/>
    </source>
</evidence>
<dbReference type="InterPro" id="IPR024079">
    <property type="entry name" value="MetalloPept_cat_dom_sf"/>
</dbReference>
<protein>
    <submittedName>
        <fullName evidence="1">Uncharacterized protein</fullName>
    </submittedName>
</protein>
<comment type="caution">
    <text evidence="1">The sequence shown here is derived from an EMBL/GenBank/DDBJ whole genome shotgun (WGS) entry which is preliminary data.</text>
</comment>
<dbReference type="EMBL" id="JARKHS020012250">
    <property type="protein sequence ID" value="KAK8777074.1"/>
    <property type="molecule type" value="Genomic_DNA"/>
</dbReference>
<dbReference type="Gene3D" id="1.10.1380.10">
    <property type="entry name" value="Neutral endopeptidase , domain2"/>
    <property type="match status" value="1"/>
</dbReference>
<dbReference type="Gene3D" id="3.40.390.10">
    <property type="entry name" value="Collagenase (Catalytic Domain)"/>
    <property type="match status" value="1"/>
</dbReference>
<reference evidence="1 2" key="1">
    <citation type="journal article" date="2023" name="Arcadia Sci">
        <title>De novo assembly of a long-read Amblyomma americanum tick genome.</title>
        <authorList>
            <person name="Chou S."/>
            <person name="Poskanzer K.E."/>
            <person name="Rollins M."/>
            <person name="Thuy-Boun P.S."/>
        </authorList>
    </citation>
    <scope>NUCLEOTIDE SEQUENCE [LARGE SCALE GENOMIC DNA]</scope>
    <source>
        <strain evidence="1">F_SG_1</strain>
        <tissue evidence="1">Salivary glands</tissue>
    </source>
</reference>
<gene>
    <name evidence="1" type="ORF">V5799_029582</name>
</gene>
<dbReference type="SUPFAM" id="SSF55486">
    <property type="entry name" value="Metalloproteases ('zincins'), catalytic domain"/>
    <property type="match status" value="1"/>
</dbReference>
<dbReference type="GO" id="GO:0006508">
    <property type="term" value="P:proteolysis"/>
    <property type="evidence" value="ECO:0007669"/>
    <property type="project" value="InterPro"/>
</dbReference>
<dbReference type="GO" id="GO:0004222">
    <property type="term" value="F:metalloendopeptidase activity"/>
    <property type="evidence" value="ECO:0007669"/>
    <property type="project" value="InterPro"/>
</dbReference>
<dbReference type="InterPro" id="IPR042089">
    <property type="entry name" value="Peptidase_M13_dom_2"/>
</dbReference>
<organism evidence="1 2">
    <name type="scientific">Amblyomma americanum</name>
    <name type="common">Lone star tick</name>
    <dbReference type="NCBI Taxonomy" id="6943"/>
    <lineage>
        <taxon>Eukaryota</taxon>
        <taxon>Metazoa</taxon>
        <taxon>Ecdysozoa</taxon>
        <taxon>Arthropoda</taxon>
        <taxon>Chelicerata</taxon>
        <taxon>Arachnida</taxon>
        <taxon>Acari</taxon>
        <taxon>Parasitiformes</taxon>
        <taxon>Ixodida</taxon>
        <taxon>Ixodoidea</taxon>
        <taxon>Ixodidae</taxon>
        <taxon>Amblyomminae</taxon>
        <taxon>Amblyomma</taxon>
    </lineage>
</organism>
<proteinExistence type="predicted"/>
<sequence length="569" mass="63883">MALRPQVRRDSSVTPIIHSFVLAPEASFFSPTHDESSQEKQLSKPPFDPLIHSYRLAITDSQTRLRRHSSLKTTRRQVPRSVSFDIAAPPSISTSRRRRGGEKYITVPRRAPGERSTEYRVFMVSATTLTLAFTLVQPLVLFHCLAPCQEPRCYNVAMIVHESITPSVAPCQDFFTYAVGDAGANRYFTRIELTARRAALHWISTIEEASSGQSAVQKAAALLRGCMKLTMQKNEDLDAIRNVLSAGGLEFPKMAPTTKADVIRSIVEFNLNAGLAPIFRLTTGRSIYEEEGYMPYVAPAYHVLSFADHLQQLGSPENFQVYVRRCAEVVGEPGMSYAALIRAVSSVNQLFTELSVTKPIHVELKLSSSYPKTDFWRSLTAVLRDKFESLGIMKSTFLVVDDSYFQFLVSKVFGTLEGVEITAYIGLYLVWYLSRVASYTLAYSSPVPNYTNELNDMWLRCFADVHTLYDYVPDQEDVDYMYNYLRVSRATAQYVLRLLHNSSAAPTGPFVPPFEAGVPFMASVYNMIHFRPDTMVPPAFSFGQSLSLDYAGIGYNVAEQASRYLLSEN</sequence>
<dbReference type="InterPro" id="IPR000718">
    <property type="entry name" value="Peptidase_M13"/>
</dbReference>
<accession>A0AAQ4EQM0</accession>
<dbReference type="PROSITE" id="PS51885">
    <property type="entry name" value="NEPRILYSIN"/>
    <property type="match status" value="1"/>
</dbReference>
<evidence type="ECO:0000313" key="1">
    <source>
        <dbReference type="EMBL" id="KAK8777074.1"/>
    </source>
</evidence>
<name>A0AAQ4EQM0_AMBAM</name>
<keyword evidence="2" id="KW-1185">Reference proteome</keyword>